<dbReference type="EMBL" id="JH993101">
    <property type="protein sequence ID" value="EKX34910.1"/>
    <property type="molecule type" value="Genomic_DNA"/>
</dbReference>
<organism evidence="2">
    <name type="scientific">Guillardia theta (strain CCMP2712)</name>
    <name type="common">Cryptophyte</name>
    <dbReference type="NCBI Taxonomy" id="905079"/>
    <lineage>
        <taxon>Eukaryota</taxon>
        <taxon>Cryptophyceae</taxon>
        <taxon>Pyrenomonadales</taxon>
        <taxon>Geminigeraceae</taxon>
        <taxon>Guillardia</taxon>
    </lineage>
</organism>
<protein>
    <submittedName>
        <fullName evidence="2 3">Uncharacterized protein</fullName>
    </submittedName>
</protein>
<evidence type="ECO:0000313" key="2">
    <source>
        <dbReference type="EMBL" id="EKX34910.1"/>
    </source>
</evidence>
<dbReference type="AlphaFoldDB" id="L1IGF3"/>
<dbReference type="KEGG" id="gtt:GUITHDRAFT_118952"/>
<feature type="compositionally biased region" description="Basic residues" evidence="1">
    <location>
        <begin position="27"/>
        <end position="36"/>
    </location>
</feature>
<sequence>MGINASLIGTMVARDTMRSERLESREMKRRCNKRHTRDSAQAMHQINPDLEDMDSEETNGGKNLQTNWFSLRKGFICPMTLEFVDKGMEECPILLERFQECKLEFNEGLKYEMKDSNGDMKVFNKATIDGCKHSFFPLALAMHWMIHGMRCPLCKFGDDRKLSVSCLPFHCAHRMKNQVRKIRNEIDEEVFESDLQLVQNIRFEDDMNLLGNISGEHFPTAIMLDVIPLQNWDIINEHMQLYVTLHYESDLISQERVLATLGTLGVTSQWRLERSSEESTTFTVQGCLSLCEDTLIIDDPTFGFMNVPRSQCRLMSKINQTTKPSYISCSLVYQDPMITLNVCKSNDIPAKCPDNGTLFSSSQLIMEENDEAVCCGYLETQWMPLELCNPSTFGYGIFYQRVIVDKQAFITRVTRSKIILYLVENEMLMNDNQFY</sequence>
<dbReference type="EnsemblProtists" id="EKX34910">
    <property type="protein sequence ID" value="EKX34910"/>
    <property type="gene ID" value="GUITHDRAFT_118952"/>
</dbReference>
<accession>L1IGF3</accession>
<proteinExistence type="predicted"/>
<evidence type="ECO:0000256" key="1">
    <source>
        <dbReference type="SAM" id="MobiDB-lite"/>
    </source>
</evidence>
<evidence type="ECO:0000313" key="3">
    <source>
        <dbReference type="EnsemblProtists" id="EKX34910"/>
    </source>
</evidence>
<dbReference type="Proteomes" id="UP000011087">
    <property type="component" value="Unassembled WGS sequence"/>
</dbReference>
<reference evidence="4" key="2">
    <citation type="submission" date="2012-11" db="EMBL/GenBank/DDBJ databases">
        <authorList>
            <person name="Kuo A."/>
            <person name="Curtis B.A."/>
            <person name="Tanifuji G."/>
            <person name="Burki F."/>
            <person name="Gruber A."/>
            <person name="Irimia M."/>
            <person name="Maruyama S."/>
            <person name="Arias M.C."/>
            <person name="Ball S.G."/>
            <person name="Gile G.H."/>
            <person name="Hirakawa Y."/>
            <person name="Hopkins J.F."/>
            <person name="Rensing S.A."/>
            <person name="Schmutz J."/>
            <person name="Symeonidi A."/>
            <person name="Elias M."/>
            <person name="Eveleigh R.J."/>
            <person name="Herman E.K."/>
            <person name="Klute M.J."/>
            <person name="Nakayama T."/>
            <person name="Obornik M."/>
            <person name="Reyes-Prieto A."/>
            <person name="Armbrust E.V."/>
            <person name="Aves S.J."/>
            <person name="Beiko R.G."/>
            <person name="Coutinho P."/>
            <person name="Dacks J.B."/>
            <person name="Durnford D.G."/>
            <person name="Fast N.M."/>
            <person name="Green B.R."/>
            <person name="Grisdale C."/>
            <person name="Hempe F."/>
            <person name="Henrissat B."/>
            <person name="Hoppner M.P."/>
            <person name="Ishida K.-I."/>
            <person name="Kim E."/>
            <person name="Koreny L."/>
            <person name="Kroth P.G."/>
            <person name="Liu Y."/>
            <person name="Malik S.-B."/>
            <person name="Maier U.G."/>
            <person name="McRose D."/>
            <person name="Mock T."/>
            <person name="Neilson J.A."/>
            <person name="Onodera N.T."/>
            <person name="Poole A.M."/>
            <person name="Pritham E.J."/>
            <person name="Richards T.A."/>
            <person name="Rocap G."/>
            <person name="Roy S.W."/>
            <person name="Sarai C."/>
            <person name="Schaack S."/>
            <person name="Shirato S."/>
            <person name="Slamovits C.H."/>
            <person name="Spencer D.F."/>
            <person name="Suzuki S."/>
            <person name="Worden A.Z."/>
            <person name="Zauner S."/>
            <person name="Barry K."/>
            <person name="Bell C."/>
            <person name="Bharti A.K."/>
            <person name="Crow J.A."/>
            <person name="Grimwood J."/>
            <person name="Kramer R."/>
            <person name="Lindquist E."/>
            <person name="Lucas S."/>
            <person name="Salamov A."/>
            <person name="McFadden G.I."/>
            <person name="Lane C.E."/>
            <person name="Keeling P.J."/>
            <person name="Gray M.W."/>
            <person name="Grigoriev I.V."/>
            <person name="Archibald J.M."/>
        </authorList>
    </citation>
    <scope>NUCLEOTIDE SEQUENCE</scope>
    <source>
        <strain evidence="4">CCMP2712</strain>
    </source>
</reference>
<dbReference type="HOGENOM" id="CLU_630832_0_0_1"/>
<dbReference type="GeneID" id="17291600"/>
<gene>
    <name evidence="2" type="ORF">GUITHDRAFT_118952</name>
</gene>
<reference evidence="2 4" key="1">
    <citation type="journal article" date="2012" name="Nature">
        <title>Algal genomes reveal evolutionary mosaicism and the fate of nucleomorphs.</title>
        <authorList>
            <consortium name="DOE Joint Genome Institute"/>
            <person name="Curtis B.A."/>
            <person name="Tanifuji G."/>
            <person name="Burki F."/>
            <person name="Gruber A."/>
            <person name="Irimia M."/>
            <person name="Maruyama S."/>
            <person name="Arias M.C."/>
            <person name="Ball S.G."/>
            <person name="Gile G.H."/>
            <person name="Hirakawa Y."/>
            <person name="Hopkins J.F."/>
            <person name="Kuo A."/>
            <person name="Rensing S.A."/>
            <person name="Schmutz J."/>
            <person name="Symeonidi A."/>
            <person name="Elias M."/>
            <person name="Eveleigh R.J."/>
            <person name="Herman E.K."/>
            <person name="Klute M.J."/>
            <person name="Nakayama T."/>
            <person name="Obornik M."/>
            <person name="Reyes-Prieto A."/>
            <person name="Armbrust E.V."/>
            <person name="Aves S.J."/>
            <person name="Beiko R.G."/>
            <person name="Coutinho P."/>
            <person name="Dacks J.B."/>
            <person name="Durnford D.G."/>
            <person name="Fast N.M."/>
            <person name="Green B.R."/>
            <person name="Grisdale C.J."/>
            <person name="Hempel F."/>
            <person name="Henrissat B."/>
            <person name="Hoppner M.P."/>
            <person name="Ishida K."/>
            <person name="Kim E."/>
            <person name="Koreny L."/>
            <person name="Kroth P.G."/>
            <person name="Liu Y."/>
            <person name="Malik S.B."/>
            <person name="Maier U.G."/>
            <person name="McRose D."/>
            <person name="Mock T."/>
            <person name="Neilson J.A."/>
            <person name="Onodera N.T."/>
            <person name="Poole A.M."/>
            <person name="Pritham E.J."/>
            <person name="Richards T.A."/>
            <person name="Rocap G."/>
            <person name="Roy S.W."/>
            <person name="Sarai C."/>
            <person name="Schaack S."/>
            <person name="Shirato S."/>
            <person name="Slamovits C.H."/>
            <person name="Spencer D.F."/>
            <person name="Suzuki S."/>
            <person name="Worden A.Z."/>
            <person name="Zauner S."/>
            <person name="Barry K."/>
            <person name="Bell C."/>
            <person name="Bharti A.K."/>
            <person name="Crow J.A."/>
            <person name="Grimwood J."/>
            <person name="Kramer R."/>
            <person name="Lindquist E."/>
            <person name="Lucas S."/>
            <person name="Salamov A."/>
            <person name="McFadden G.I."/>
            <person name="Lane C.E."/>
            <person name="Keeling P.J."/>
            <person name="Gray M.W."/>
            <person name="Grigoriev I.V."/>
            <person name="Archibald J.M."/>
        </authorList>
    </citation>
    <scope>NUCLEOTIDE SEQUENCE</scope>
    <source>
        <strain evidence="2 4">CCMP2712</strain>
    </source>
</reference>
<dbReference type="PaxDb" id="55529-EKX34910"/>
<keyword evidence="4" id="KW-1185">Reference proteome</keyword>
<evidence type="ECO:0000313" key="4">
    <source>
        <dbReference type="Proteomes" id="UP000011087"/>
    </source>
</evidence>
<reference evidence="3" key="3">
    <citation type="submission" date="2015-06" db="UniProtKB">
        <authorList>
            <consortium name="EnsemblProtists"/>
        </authorList>
    </citation>
    <scope>IDENTIFICATION</scope>
</reference>
<feature type="region of interest" description="Disordered" evidence="1">
    <location>
        <begin position="18"/>
        <end position="41"/>
    </location>
</feature>
<name>L1IGF3_GUITC</name>
<dbReference type="RefSeq" id="XP_005821890.1">
    <property type="nucleotide sequence ID" value="XM_005821833.1"/>
</dbReference>